<dbReference type="InterPro" id="IPR028890">
    <property type="entry name" value="Peptidase_C98"/>
</dbReference>
<protein>
    <recommendedName>
        <fullName evidence="2">USP domain-containing protein</fullName>
    </recommendedName>
</protein>
<dbReference type="PROSITE" id="PS50235">
    <property type="entry name" value="USP_3"/>
    <property type="match status" value="1"/>
</dbReference>
<dbReference type="EMBL" id="JAIWYP010000014">
    <property type="protein sequence ID" value="KAH3709371.1"/>
    <property type="molecule type" value="Genomic_DNA"/>
</dbReference>
<dbReference type="PANTHER" id="PTHR15294:SF3">
    <property type="entry name" value="SUMO-SPECIFIC ISOPEPTIDASE USPL1"/>
    <property type="match status" value="1"/>
</dbReference>
<dbReference type="InterPro" id="IPR028889">
    <property type="entry name" value="USP"/>
</dbReference>
<feature type="domain" description="USP" evidence="2">
    <location>
        <begin position="278"/>
        <end position="584"/>
    </location>
</feature>
<feature type="region of interest" description="Disordered" evidence="1">
    <location>
        <begin position="648"/>
        <end position="676"/>
    </location>
</feature>
<feature type="region of interest" description="Disordered" evidence="1">
    <location>
        <begin position="915"/>
        <end position="943"/>
    </location>
</feature>
<evidence type="ECO:0000313" key="3">
    <source>
        <dbReference type="EMBL" id="KAH3709371.1"/>
    </source>
</evidence>
<evidence type="ECO:0000313" key="4">
    <source>
        <dbReference type="Proteomes" id="UP000828390"/>
    </source>
</evidence>
<dbReference type="SUPFAM" id="SSF54001">
    <property type="entry name" value="Cysteine proteinases"/>
    <property type="match status" value="1"/>
</dbReference>
<organism evidence="3 4">
    <name type="scientific">Dreissena polymorpha</name>
    <name type="common">Zebra mussel</name>
    <name type="synonym">Mytilus polymorpha</name>
    <dbReference type="NCBI Taxonomy" id="45954"/>
    <lineage>
        <taxon>Eukaryota</taxon>
        <taxon>Metazoa</taxon>
        <taxon>Spiralia</taxon>
        <taxon>Lophotrochozoa</taxon>
        <taxon>Mollusca</taxon>
        <taxon>Bivalvia</taxon>
        <taxon>Autobranchia</taxon>
        <taxon>Heteroconchia</taxon>
        <taxon>Euheterodonta</taxon>
        <taxon>Imparidentia</taxon>
        <taxon>Neoheterodontei</taxon>
        <taxon>Myida</taxon>
        <taxon>Dreissenoidea</taxon>
        <taxon>Dreissenidae</taxon>
        <taxon>Dreissena</taxon>
    </lineage>
</organism>
<comment type="caution">
    <text evidence="3">The sequence shown here is derived from an EMBL/GenBank/DDBJ whole genome shotgun (WGS) entry which is preliminary data.</text>
</comment>
<dbReference type="Proteomes" id="UP000828390">
    <property type="component" value="Unassembled WGS sequence"/>
</dbReference>
<feature type="compositionally biased region" description="Polar residues" evidence="1">
    <location>
        <begin position="1081"/>
        <end position="1093"/>
    </location>
</feature>
<dbReference type="Pfam" id="PF15499">
    <property type="entry name" value="Peptidase_C98"/>
    <property type="match status" value="2"/>
</dbReference>
<dbReference type="InterPro" id="IPR038765">
    <property type="entry name" value="Papain-like_cys_pep_sf"/>
</dbReference>
<sequence>MLEGKTCPLCDRLGQRSLLKSYQINLEEAVTICANEKCTYPLSDSLYGLTFSRQVSEVQASRQSVLTVPASQLELQSRAAARMKKLGVQLQNHGKGNQTGSPQVDKISSAYKKSLISRDTIQSVSNNINSLPYQTIQSIGDHTVPSVVQTSQETLHAKVDIYQEEAKREYWRKRHGSTESLNDDSMNSNSDYIDSCSDRGSTDGKVHLVQNVFPFSCSPENACSSNLLEALCTESVTETTHLDLSKFNVQVQEQFKTNLPIKLTKSTAKPSCYPKQFVHWRNKDNLCWLDVVLCLCVHNVTLKRQVTFDTDCLIYKLLKAHNQAQSLLSKSSYDGNQDLANHSYRQLANTVRGINDNENKSLLKENEIAFKEKEVLFNNSEIENILNGVREEVWQFLQTKLRCRRGQHESPVFAFPLFLRQSPELSDVFKMKYSFEYKCSCCEYTESHSFENLLPTFPELVDNFSIASPSHKKKCPECGNSEDVRTMVYKDISDALLMHFTSGLPSMPLSDLQLHHHGNTYAVTGLVQYQEGTDIPNHFVAWLRNPDDNMWMKCDDLDGSVCAFNHSQPSVPSSQVHIVMWEKVIPKTRTCRQLTMVPDHDNSISFHDDVENLLKTDNCGVDDRNPDEANFSQRKGTKTTLYEPFKFGGTRNLAQGSQSRDAYKSSDPEQTSGGRVSLAKQFVDVNHKQDFMDSDSGLSSMCNEPVRITKRRKPDRRDLSPCSVASTESSESVHLPKFVDLTPVTSSVQRPIPCRSKMSLMSINRNSGLNVETSKSSVLKEQAYVGNIHVSRLETRVDSENKVNSEKAHQDVCDSANSMSLEPGFDLPSVVVVPCTRLNGIVSSINPSTVFCKPIKTLPETVPSGPLPEKCIEIQSSVATAREGSLPLRNEIDLMRPESQVITKISKPLTVQVPSESIRRSYNSTPKSGSASSQSSRFKLPPFSGLNKKKTTIDRNAFYTLEKQKVANQENVKLNEASSLSQVKQYLLTRTAGTARTKFEGLNLKSNVDSSSCCPVLSQSHEQLASSINMHNTSANSENNSSQNGVNMRSAMSSILTKRKSFSNMSDFQHVNHKKPREETSTNNETNSLKENFPNKKNYSQIRKQTVKPSYTGKNKSMVDKWATDSMNITGHSDTPEFLRNSFVPTATEKDLMVGSDTVLQDLYDALNIPYNHVQDTMTSIMSDVDDILQFVDANNAFRDDMRATSPESCRSIPVFKEHFKTDCMVRIPGRNSA</sequence>
<dbReference type="AlphaFoldDB" id="A0A9D3Z2C0"/>
<feature type="region of interest" description="Disordered" evidence="1">
    <location>
        <begin position="1068"/>
        <end position="1093"/>
    </location>
</feature>
<dbReference type="GO" id="GO:0015030">
    <property type="term" value="C:Cajal body"/>
    <property type="evidence" value="ECO:0007669"/>
    <property type="project" value="TreeGrafter"/>
</dbReference>
<dbReference type="GO" id="GO:0032183">
    <property type="term" value="F:SUMO binding"/>
    <property type="evidence" value="ECO:0007669"/>
    <property type="project" value="InterPro"/>
</dbReference>
<keyword evidence="4" id="KW-1185">Reference proteome</keyword>
<feature type="compositionally biased region" description="Polar residues" evidence="1">
    <location>
        <begin position="915"/>
        <end position="937"/>
    </location>
</feature>
<dbReference type="PANTHER" id="PTHR15294">
    <property type="entry name" value="RETINOVIN-RELATED"/>
    <property type="match status" value="1"/>
</dbReference>
<dbReference type="InterPro" id="IPR033505">
    <property type="entry name" value="USPL1"/>
</dbReference>
<name>A0A9D3Z2C0_DREPO</name>
<evidence type="ECO:0000256" key="1">
    <source>
        <dbReference type="SAM" id="MobiDB-lite"/>
    </source>
</evidence>
<dbReference type="GO" id="GO:0016926">
    <property type="term" value="P:protein desumoylation"/>
    <property type="evidence" value="ECO:0007669"/>
    <property type="project" value="TreeGrafter"/>
</dbReference>
<reference evidence="3" key="2">
    <citation type="submission" date="2020-11" db="EMBL/GenBank/DDBJ databases">
        <authorList>
            <person name="McCartney M.A."/>
            <person name="Auch B."/>
            <person name="Kono T."/>
            <person name="Mallez S."/>
            <person name="Becker A."/>
            <person name="Gohl D.M."/>
            <person name="Silverstein K.A.T."/>
            <person name="Koren S."/>
            <person name="Bechman K.B."/>
            <person name="Herman A."/>
            <person name="Abrahante J.E."/>
            <person name="Garbe J."/>
        </authorList>
    </citation>
    <scope>NUCLEOTIDE SEQUENCE</scope>
    <source>
        <strain evidence="3">Duluth1</strain>
        <tissue evidence="3">Whole animal</tissue>
    </source>
</reference>
<proteinExistence type="predicted"/>
<dbReference type="GO" id="GO:0030576">
    <property type="term" value="P:Cajal body organization"/>
    <property type="evidence" value="ECO:0007669"/>
    <property type="project" value="InterPro"/>
</dbReference>
<evidence type="ECO:0000259" key="2">
    <source>
        <dbReference type="PROSITE" id="PS50235"/>
    </source>
</evidence>
<accession>A0A9D3Z2C0</accession>
<gene>
    <name evidence="3" type="ORF">DPMN_068833</name>
</gene>
<reference evidence="3" key="1">
    <citation type="journal article" date="2019" name="bioRxiv">
        <title>The Genome of the Zebra Mussel, Dreissena polymorpha: A Resource for Invasive Species Research.</title>
        <authorList>
            <person name="McCartney M.A."/>
            <person name="Auch B."/>
            <person name="Kono T."/>
            <person name="Mallez S."/>
            <person name="Zhang Y."/>
            <person name="Obille A."/>
            <person name="Becker A."/>
            <person name="Abrahante J.E."/>
            <person name="Garbe J."/>
            <person name="Badalamenti J.P."/>
            <person name="Herman A."/>
            <person name="Mangelson H."/>
            <person name="Liachko I."/>
            <person name="Sullivan S."/>
            <person name="Sone E.D."/>
            <person name="Koren S."/>
            <person name="Silverstein K.A.T."/>
            <person name="Beckman K.B."/>
            <person name="Gohl D.M."/>
        </authorList>
    </citation>
    <scope>NUCLEOTIDE SEQUENCE</scope>
    <source>
        <strain evidence="3">Duluth1</strain>
        <tissue evidence="3">Whole animal</tissue>
    </source>
</reference>